<gene>
    <name evidence="3" type="primary">LOC115365873</name>
</gene>
<dbReference type="Gene3D" id="2.60.40.640">
    <property type="match status" value="2"/>
</dbReference>
<evidence type="ECO:0000256" key="1">
    <source>
        <dbReference type="ARBA" id="ARBA00005298"/>
    </source>
</evidence>
<dbReference type="PANTHER" id="PTHR11188">
    <property type="entry name" value="ARRESTIN DOMAIN CONTAINING PROTEIN"/>
    <property type="match status" value="1"/>
</dbReference>
<dbReference type="SUPFAM" id="SSF81296">
    <property type="entry name" value="E set domains"/>
    <property type="match status" value="2"/>
</dbReference>
<dbReference type="GeneTree" id="ENSGT00940000164012"/>
<keyword evidence="4" id="KW-1185">Reference proteome</keyword>
<dbReference type="InterPro" id="IPR050357">
    <property type="entry name" value="Arrestin_domain-protein"/>
</dbReference>
<sequence>MLNAVKNFSVGYNPNNKSNTFTSGDYLTGTITLDLAEDCKINSLCVKLKGKAKVKWVESYGRTIVVYHAKEKYFSIKQFIIQEGKSNVGQGSHVYPFTLQFPEQDLPSSFRDKKGKILYKLEANLSRPMSMDSKAKAQLTFISKTNLNTPPGSLCYDNVKDKTMKLFTSGTVAMDVNIDRMGFYQGEDIKVVAFIQNRSSREIKPKYRLYRKHSFFSKLKRKVETKELLKEVGEPVPPSVSQTVTRIITIPPAADPSILNCNLIKAEYRLRVCILKQRLSKMSAPECMVVVVSLESSGVEEAGRHDGQCKRKQE</sequence>
<organism evidence="3 4">
    <name type="scientific">Myripristis murdjan</name>
    <name type="common">pinecone soldierfish</name>
    <dbReference type="NCBI Taxonomy" id="586833"/>
    <lineage>
        <taxon>Eukaryota</taxon>
        <taxon>Metazoa</taxon>
        <taxon>Chordata</taxon>
        <taxon>Craniata</taxon>
        <taxon>Vertebrata</taxon>
        <taxon>Euteleostomi</taxon>
        <taxon>Actinopterygii</taxon>
        <taxon>Neopterygii</taxon>
        <taxon>Teleostei</taxon>
        <taxon>Neoteleostei</taxon>
        <taxon>Acanthomorphata</taxon>
        <taxon>Holocentriformes</taxon>
        <taxon>Holocentridae</taxon>
        <taxon>Myripristis</taxon>
    </lineage>
</organism>
<dbReference type="Pfam" id="PF02752">
    <property type="entry name" value="Arrestin_C"/>
    <property type="match status" value="1"/>
</dbReference>
<dbReference type="GO" id="GO:0005737">
    <property type="term" value="C:cytoplasm"/>
    <property type="evidence" value="ECO:0007669"/>
    <property type="project" value="TreeGrafter"/>
</dbReference>
<dbReference type="GO" id="GO:0007399">
    <property type="term" value="P:nervous system development"/>
    <property type="evidence" value="ECO:0007669"/>
    <property type="project" value="UniProtKB-ARBA"/>
</dbReference>
<comment type="similarity">
    <text evidence="1">Belongs to the arrestin family.</text>
</comment>
<dbReference type="GO" id="GO:0015031">
    <property type="term" value="P:protein transport"/>
    <property type="evidence" value="ECO:0007669"/>
    <property type="project" value="TreeGrafter"/>
</dbReference>
<evidence type="ECO:0000313" key="4">
    <source>
        <dbReference type="Proteomes" id="UP000472263"/>
    </source>
</evidence>
<reference evidence="3" key="1">
    <citation type="submission" date="2019-06" db="EMBL/GenBank/DDBJ databases">
        <authorList>
            <consortium name="Wellcome Sanger Institute Data Sharing"/>
        </authorList>
    </citation>
    <scope>NUCLEOTIDE SEQUENCE [LARGE SCALE GENOMIC DNA]</scope>
</reference>
<dbReference type="InterPro" id="IPR011022">
    <property type="entry name" value="Arrestin_C-like"/>
</dbReference>
<dbReference type="PANTHER" id="PTHR11188:SF135">
    <property type="entry name" value="ARRESTIN DOMAIN CONTAINING 3-LIKE-RELATED"/>
    <property type="match status" value="1"/>
</dbReference>
<dbReference type="InterPro" id="IPR014752">
    <property type="entry name" value="Arrestin-like_C"/>
</dbReference>
<dbReference type="Ensembl" id="ENSMMDT00005038178.1">
    <property type="protein sequence ID" value="ENSMMDP00005037383.1"/>
    <property type="gene ID" value="ENSMMDG00005017445.1"/>
</dbReference>
<evidence type="ECO:0000313" key="3">
    <source>
        <dbReference type="Ensembl" id="ENSMMDP00005037383.1"/>
    </source>
</evidence>
<reference evidence="3" key="2">
    <citation type="submission" date="2025-08" db="UniProtKB">
        <authorList>
            <consortium name="Ensembl"/>
        </authorList>
    </citation>
    <scope>IDENTIFICATION</scope>
</reference>
<dbReference type="InterPro" id="IPR011021">
    <property type="entry name" value="Arrestin-like_N"/>
</dbReference>
<dbReference type="SMART" id="SM01017">
    <property type="entry name" value="Arrestin_C"/>
    <property type="match status" value="1"/>
</dbReference>
<proteinExistence type="inferred from homology"/>
<feature type="domain" description="Arrestin C-terminal-like" evidence="2">
    <location>
        <begin position="168"/>
        <end position="286"/>
    </location>
</feature>
<dbReference type="Proteomes" id="UP000472263">
    <property type="component" value="Chromosome 9"/>
</dbReference>
<dbReference type="InterPro" id="IPR014756">
    <property type="entry name" value="Ig_E-set"/>
</dbReference>
<reference evidence="3" key="3">
    <citation type="submission" date="2025-09" db="UniProtKB">
        <authorList>
            <consortium name="Ensembl"/>
        </authorList>
    </citation>
    <scope>IDENTIFICATION</scope>
</reference>
<dbReference type="GO" id="GO:0005886">
    <property type="term" value="C:plasma membrane"/>
    <property type="evidence" value="ECO:0007669"/>
    <property type="project" value="TreeGrafter"/>
</dbReference>
<protein>
    <submittedName>
        <fullName evidence="3">Zgc:110626</fullName>
    </submittedName>
</protein>
<evidence type="ECO:0000259" key="2">
    <source>
        <dbReference type="SMART" id="SM01017"/>
    </source>
</evidence>
<dbReference type="Pfam" id="PF00339">
    <property type="entry name" value="Arrestin_N"/>
    <property type="match status" value="1"/>
</dbReference>
<dbReference type="AlphaFoldDB" id="A0A667ZFJ9"/>
<accession>A0A667ZFJ9</accession>
<name>A0A667ZFJ9_9TELE</name>